<keyword evidence="1" id="KW-1133">Transmembrane helix</keyword>
<protein>
    <submittedName>
        <fullName evidence="2">Uncharacterized protein</fullName>
    </submittedName>
</protein>
<reference evidence="3" key="1">
    <citation type="submission" date="2014-03" db="EMBL/GenBank/DDBJ databases">
        <authorList>
            <person name="Aksoy S."/>
            <person name="Warren W."/>
            <person name="Wilson R.K."/>
        </authorList>
    </citation>
    <scope>NUCLEOTIDE SEQUENCE [LARGE SCALE GENOMIC DNA]</scope>
    <source>
        <strain evidence="3">IAEA</strain>
    </source>
</reference>
<dbReference type="AlphaFoldDB" id="A0A1B0A1M4"/>
<dbReference type="Proteomes" id="UP000092445">
    <property type="component" value="Unassembled WGS sequence"/>
</dbReference>
<name>A0A1B0A1M4_GLOPL</name>
<keyword evidence="3" id="KW-1185">Reference proteome</keyword>
<dbReference type="EnsemblMetazoa" id="GPAI031748-RA">
    <property type="protein sequence ID" value="GPAI031748-PA"/>
    <property type="gene ID" value="GPAI031748"/>
</dbReference>
<reference evidence="2" key="2">
    <citation type="submission" date="2020-05" db="UniProtKB">
        <authorList>
            <consortium name="EnsemblMetazoa"/>
        </authorList>
    </citation>
    <scope>IDENTIFICATION</scope>
    <source>
        <strain evidence="2">IAEA</strain>
    </source>
</reference>
<feature type="transmembrane region" description="Helical" evidence="1">
    <location>
        <begin position="21"/>
        <end position="43"/>
    </location>
</feature>
<evidence type="ECO:0000313" key="2">
    <source>
        <dbReference type="EnsemblMetazoa" id="GPAI031748-PA"/>
    </source>
</evidence>
<proteinExistence type="predicted"/>
<accession>A0A1B0A1M4</accession>
<organism evidence="2 3">
    <name type="scientific">Glossina pallidipes</name>
    <name type="common">Tsetse fly</name>
    <dbReference type="NCBI Taxonomy" id="7398"/>
    <lineage>
        <taxon>Eukaryota</taxon>
        <taxon>Metazoa</taxon>
        <taxon>Ecdysozoa</taxon>
        <taxon>Arthropoda</taxon>
        <taxon>Hexapoda</taxon>
        <taxon>Insecta</taxon>
        <taxon>Pterygota</taxon>
        <taxon>Neoptera</taxon>
        <taxon>Endopterygota</taxon>
        <taxon>Diptera</taxon>
        <taxon>Brachycera</taxon>
        <taxon>Muscomorpha</taxon>
        <taxon>Hippoboscoidea</taxon>
        <taxon>Glossinidae</taxon>
        <taxon>Glossina</taxon>
    </lineage>
</organism>
<sequence>MIQKKNFPGTFGNMFPMHLDFPMCSLFTWISLWVLYVLCYIYGRRVCSTLYLTLPNGSPIFTYFEIL</sequence>
<dbReference type="VEuPathDB" id="VectorBase:GPAI031748"/>
<keyword evidence="1" id="KW-0472">Membrane</keyword>
<evidence type="ECO:0000313" key="3">
    <source>
        <dbReference type="Proteomes" id="UP000092445"/>
    </source>
</evidence>
<evidence type="ECO:0000256" key="1">
    <source>
        <dbReference type="SAM" id="Phobius"/>
    </source>
</evidence>
<keyword evidence="1" id="KW-0812">Transmembrane</keyword>